<evidence type="ECO:0000313" key="1">
    <source>
        <dbReference type="EMBL" id="KAE9384961.1"/>
    </source>
</evidence>
<accession>A0A6A4GHG5</accession>
<keyword evidence="2" id="KW-1185">Reference proteome</keyword>
<proteinExistence type="predicted"/>
<evidence type="ECO:0000313" key="2">
    <source>
        <dbReference type="Proteomes" id="UP000799118"/>
    </source>
</evidence>
<reference evidence="1" key="1">
    <citation type="journal article" date="2019" name="Environ. Microbiol.">
        <title>Fungal ecological strategies reflected in gene transcription - a case study of two litter decomposers.</title>
        <authorList>
            <person name="Barbi F."/>
            <person name="Kohler A."/>
            <person name="Barry K."/>
            <person name="Baskaran P."/>
            <person name="Daum C."/>
            <person name="Fauchery L."/>
            <person name="Ihrmark K."/>
            <person name="Kuo A."/>
            <person name="LaButti K."/>
            <person name="Lipzen A."/>
            <person name="Morin E."/>
            <person name="Grigoriev I.V."/>
            <person name="Henrissat B."/>
            <person name="Lindahl B."/>
            <person name="Martin F."/>
        </authorList>
    </citation>
    <scope>NUCLEOTIDE SEQUENCE</scope>
    <source>
        <strain evidence="1">JB14</strain>
    </source>
</reference>
<dbReference type="AlphaFoldDB" id="A0A6A4GHG5"/>
<organism evidence="1 2">
    <name type="scientific">Gymnopus androsaceus JB14</name>
    <dbReference type="NCBI Taxonomy" id="1447944"/>
    <lineage>
        <taxon>Eukaryota</taxon>
        <taxon>Fungi</taxon>
        <taxon>Dikarya</taxon>
        <taxon>Basidiomycota</taxon>
        <taxon>Agaricomycotina</taxon>
        <taxon>Agaricomycetes</taxon>
        <taxon>Agaricomycetidae</taxon>
        <taxon>Agaricales</taxon>
        <taxon>Marasmiineae</taxon>
        <taxon>Omphalotaceae</taxon>
        <taxon>Gymnopus</taxon>
    </lineage>
</organism>
<name>A0A6A4GHG5_9AGAR</name>
<protein>
    <submittedName>
        <fullName evidence="1">Uncharacterized protein</fullName>
    </submittedName>
</protein>
<sequence>MVIANSTQSIEHPPSVPRSQLVQYQQWSMFKEVYCYGIRTLAANQQCFPYDGISYPPLQVDKRDLAQWNASFLDYLSSPAHKCGDYAWVILKLCAVLEGSKAVSFVHPEVQFDTDSLCVIEQANSWWSYPGIPCQMDIIVSFKIFCADTATSENIAYFLSSLLRDLFHDGSRSVCVANIAVIVDDHCTVGFIAFGKTRNGWFASVRTTPWFDVVCGWPDAFFSTWPLCNGLGPLGAPEQVQHTVLTARSYLLSFL</sequence>
<dbReference type="EMBL" id="ML770051">
    <property type="protein sequence ID" value="KAE9384961.1"/>
    <property type="molecule type" value="Genomic_DNA"/>
</dbReference>
<dbReference type="Proteomes" id="UP000799118">
    <property type="component" value="Unassembled WGS sequence"/>
</dbReference>
<gene>
    <name evidence="1" type="ORF">BT96DRAFT_1007518</name>
</gene>